<comment type="subcellular location">
    <subcellularLocation>
        <location evidence="1">Membrane</location>
    </subcellularLocation>
</comment>
<keyword evidence="3" id="KW-0393">Immunoglobulin domain</keyword>
<evidence type="ECO:0000256" key="1">
    <source>
        <dbReference type="ARBA" id="ARBA00004370"/>
    </source>
</evidence>
<sequence length="209" mass="23212">LASLPCLINNICSTCLVCLSQFTVTGPDCLIITSLGGEAVLPCHLSPRMIVHLYCDGQDQYGEQMLEYRGRTELLKDNITNGSVFLRIGDIRPSDDGQYTCFFQSSVSYEAALLELQVAGHVSVGLPVLLSVFPGFQLYQFSSVHLFILKSCKALPSNPNSPITRVFYLRLNLMFVYTYMGTSFDELVQSSVWTLLKVFGKGLYCFSLS</sequence>
<keyword evidence="6" id="KW-1185">Reference proteome</keyword>
<dbReference type="PANTHER" id="PTHR24100:SF149">
    <property type="entry name" value="BG-LIKE ANTIGEN 1-RELATED"/>
    <property type="match status" value="1"/>
</dbReference>
<accession>A0A452H2Z9</accession>
<dbReference type="InterPro" id="IPR013783">
    <property type="entry name" value="Ig-like_fold"/>
</dbReference>
<name>A0A452H2Z9_9SAUR</name>
<dbReference type="InterPro" id="IPR003599">
    <property type="entry name" value="Ig_sub"/>
</dbReference>
<feature type="domain" description="Immunoglobulin" evidence="4">
    <location>
        <begin position="27"/>
        <end position="119"/>
    </location>
</feature>
<evidence type="ECO:0000313" key="6">
    <source>
        <dbReference type="Proteomes" id="UP000291020"/>
    </source>
</evidence>
<reference evidence="5" key="3">
    <citation type="submission" date="2025-09" db="UniProtKB">
        <authorList>
            <consortium name="Ensembl"/>
        </authorList>
    </citation>
    <scope>IDENTIFICATION</scope>
</reference>
<dbReference type="AlphaFoldDB" id="A0A452H2Z9"/>
<evidence type="ECO:0000259" key="4">
    <source>
        <dbReference type="SMART" id="SM00409"/>
    </source>
</evidence>
<proteinExistence type="predicted"/>
<dbReference type="FunFam" id="2.60.40.10:FF:000208">
    <property type="entry name" value="Butyrophilin subfamily 1 member A1"/>
    <property type="match status" value="1"/>
</dbReference>
<reference evidence="6" key="1">
    <citation type="journal article" date="2017" name="PLoS ONE">
        <title>The Agassiz's desert tortoise genome provides a resource for the conservation of a threatened species.</title>
        <authorList>
            <person name="Tollis M."/>
            <person name="DeNardo D.F."/>
            <person name="Cornelius J.A."/>
            <person name="Dolby G.A."/>
            <person name="Edwards T."/>
            <person name="Henen B.T."/>
            <person name="Karl A.E."/>
            <person name="Murphy R.W."/>
            <person name="Kusumi K."/>
        </authorList>
    </citation>
    <scope>NUCLEOTIDE SEQUENCE [LARGE SCALE GENOMIC DNA]</scope>
</reference>
<dbReference type="InterPro" id="IPR050504">
    <property type="entry name" value="IgSF_BTN/MOG"/>
</dbReference>
<evidence type="ECO:0000256" key="2">
    <source>
        <dbReference type="ARBA" id="ARBA00023136"/>
    </source>
</evidence>
<dbReference type="InterPro" id="IPR036179">
    <property type="entry name" value="Ig-like_dom_sf"/>
</dbReference>
<keyword evidence="2" id="KW-0472">Membrane</keyword>
<dbReference type="SMART" id="SM00409">
    <property type="entry name" value="IG"/>
    <property type="match status" value="1"/>
</dbReference>
<dbReference type="SUPFAM" id="SSF48726">
    <property type="entry name" value="Immunoglobulin"/>
    <property type="match status" value="1"/>
</dbReference>
<evidence type="ECO:0000256" key="3">
    <source>
        <dbReference type="ARBA" id="ARBA00023319"/>
    </source>
</evidence>
<dbReference type="Gene3D" id="2.60.40.10">
    <property type="entry name" value="Immunoglobulins"/>
    <property type="match status" value="1"/>
</dbReference>
<dbReference type="GO" id="GO:0050852">
    <property type="term" value="P:T cell receptor signaling pathway"/>
    <property type="evidence" value="ECO:0007669"/>
    <property type="project" value="TreeGrafter"/>
</dbReference>
<dbReference type="GO" id="GO:0005102">
    <property type="term" value="F:signaling receptor binding"/>
    <property type="evidence" value="ECO:0007669"/>
    <property type="project" value="TreeGrafter"/>
</dbReference>
<dbReference type="GO" id="GO:0001817">
    <property type="term" value="P:regulation of cytokine production"/>
    <property type="evidence" value="ECO:0007669"/>
    <property type="project" value="TreeGrafter"/>
</dbReference>
<organism evidence="5 6">
    <name type="scientific">Gopherus agassizii</name>
    <name type="common">Agassiz's desert tortoise</name>
    <dbReference type="NCBI Taxonomy" id="38772"/>
    <lineage>
        <taxon>Eukaryota</taxon>
        <taxon>Metazoa</taxon>
        <taxon>Chordata</taxon>
        <taxon>Craniata</taxon>
        <taxon>Vertebrata</taxon>
        <taxon>Euteleostomi</taxon>
        <taxon>Archelosauria</taxon>
        <taxon>Testudinata</taxon>
        <taxon>Testudines</taxon>
        <taxon>Cryptodira</taxon>
        <taxon>Durocryptodira</taxon>
        <taxon>Testudinoidea</taxon>
        <taxon>Testudinidae</taxon>
        <taxon>Gopherus</taxon>
    </lineage>
</organism>
<dbReference type="Proteomes" id="UP000291020">
    <property type="component" value="Unassembled WGS sequence"/>
</dbReference>
<evidence type="ECO:0000313" key="5">
    <source>
        <dbReference type="Ensembl" id="ENSGAGP00000008851.1"/>
    </source>
</evidence>
<dbReference type="Ensembl" id="ENSGAGT00000010177.1">
    <property type="protein sequence ID" value="ENSGAGP00000008851.1"/>
    <property type="gene ID" value="ENSGAGG00000007001.1"/>
</dbReference>
<reference evidence="5" key="2">
    <citation type="submission" date="2025-08" db="UniProtKB">
        <authorList>
            <consortium name="Ensembl"/>
        </authorList>
    </citation>
    <scope>IDENTIFICATION</scope>
</reference>
<dbReference type="PANTHER" id="PTHR24100">
    <property type="entry name" value="BUTYROPHILIN"/>
    <property type="match status" value="1"/>
</dbReference>
<dbReference type="CDD" id="cd05713">
    <property type="entry name" value="IgV_MOG_like"/>
    <property type="match status" value="1"/>
</dbReference>
<dbReference type="GO" id="GO:0009897">
    <property type="term" value="C:external side of plasma membrane"/>
    <property type="evidence" value="ECO:0007669"/>
    <property type="project" value="TreeGrafter"/>
</dbReference>
<protein>
    <recommendedName>
        <fullName evidence="4">Immunoglobulin domain-containing protein</fullName>
    </recommendedName>
</protein>